<dbReference type="EC" id="2.-.-.-" evidence="10"/>
<dbReference type="SFLD" id="SFLDG01082">
    <property type="entry name" value="B12-binding_domain_containing"/>
    <property type="match status" value="1"/>
</dbReference>
<feature type="domain" description="MTTase N-terminal" evidence="8">
    <location>
        <begin position="1"/>
        <end position="112"/>
    </location>
</feature>
<dbReference type="Proteomes" id="UP000060487">
    <property type="component" value="Unassembled WGS sequence"/>
</dbReference>
<dbReference type="GO" id="GO:0008168">
    <property type="term" value="F:methyltransferase activity"/>
    <property type="evidence" value="ECO:0007669"/>
    <property type="project" value="UniProtKB-KW"/>
</dbReference>
<comment type="caution">
    <text evidence="10">The sequence shown here is derived from an EMBL/GenBank/DDBJ whole genome shotgun (WGS) entry which is preliminary data.</text>
</comment>
<dbReference type="GO" id="GO:0032259">
    <property type="term" value="P:methylation"/>
    <property type="evidence" value="ECO:0007669"/>
    <property type="project" value="UniProtKB-KW"/>
</dbReference>
<name>A0ABR5SB65_9BACT</name>
<dbReference type="InterPro" id="IPR006467">
    <property type="entry name" value="MiaB-like_bact"/>
</dbReference>
<keyword evidence="4" id="KW-0949">S-adenosyl-L-methionine</keyword>
<dbReference type="InterPro" id="IPR005839">
    <property type="entry name" value="Methylthiotransferase"/>
</dbReference>
<dbReference type="InterPro" id="IPR020612">
    <property type="entry name" value="Methylthiotransferase_CS"/>
</dbReference>
<evidence type="ECO:0000256" key="7">
    <source>
        <dbReference type="ARBA" id="ARBA00023014"/>
    </source>
</evidence>
<dbReference type="PANTHER" id="PTHR11918:SF45">
    <property type="entry name" value="THREONYLCARBAMOYLADENOSINE TRNA METHYLTHIOTRANSFERASE"/>
    <property type="match status" value="1"/>
</dbReference>
<dbReference type="PANTHER" id="PTHR11918">
    <property type="entry name" value="RADICAL SAM PROTEINS"/>
    <property type="match status" value="1"/>
</dbReference>
<dbReference type="PROSITE" id="PS01278">
    <property type="entry name" value="MTTASE_RADICAL"/>
    <property type="match status" value="1"/>
</dbReference>
<keyword evidence="5" id="KW-0479">Metal-binding</keyword>
<evidence type="ECO:0000256" key="3">
    <source>
        <dbReference type="ARBA" id="ARBA00022679"/>
    </source>
</evidence>
<dbReference type="RefSeq" id="WP_085053888.1">
    <property type="nucleotide sequence ID" value="NZ_LNQR01000134.1"/>
</dbReference>
<keyword evidence="11" id="KW-1185">Reference proteome</keyword>
<dbReference type="EMBL" id="LNQR01000134">
    <property type="protein sequence ID" value="KWT75008.1"/>
    <property type="molecule type" value="Genomic_DNA"/>
</dbReference>
<dbReference type="SUPFAM" id="SSF102114">
    <property type="entry name" value="Radical SAM enzymes"/>
    <property type="match status" value="1"/>
</dbReference>
<evidence type="ECO:0000256" key="1">
    <source>
        <dbReference type="ARBA" id="ARBA00001966"/>
    </source>
</evidence>
<dbReference type="InterPro" id="IPR058240">
    <property type="entry name" value="rSAM_sf"/>
</dbReference>
<keyword evidence="2" id="KW-0004">4Fe-4S</keyword>
<comment type="cofactor">
    <cofactor evidence="1">
        <name>[4Fe-4S] cluster</name>
        <dbReference type="ChEBI" id="CHEBI:49883"/>
    </cofactor>
</comment>
<dbReference type="InterPro" id="IPR006638">
    <property type="entry name" value="Elp3/MiaA/NifB-like_rSAM"/>
</dbReference>
<dbReference type="SFLD" id="SFLDG01061">
    <property type="entry name" value="methylthiotransferase"/>
    <property type="match status" value="1"/>
</dbReference>
<evidence type="ECO:0000259" key="8">
    <source>
        <dbReference type="PROSITE" id="PS51449"/>
    </source>
</evidence>
<sequence length="415" mass="46354">MKFCVLTLGCKSNQSESSLIENILLENSHNKASLEEMPDLCIINTCSVTAKSDYQSRQLIRRALKAGASVIVTGCYSELNAPLIRQISKDVEIVTNDDKGTYFKDKFGHTQNLTTPAANHANSRALLKIQDGCNASCTYCIIPQTRGASRSRPVSEIIHEARSIEEAGFMEIVITGIHIGYYGVDLSPQTELAELIEHILINTNNVRIRLTSIEVSEITDRLIRLFENDRICSHAHVPLQSGHDGILKKMNRPYNTEDFRRTILRLTDAVDNISIGSDVIVGFPGETADNFRDTYDFIASMPLVYLHVFPYSVRKNTKAAEMPDHVEEGIKKQRAQHLRELSNEKKQAYMSAQLGKTLCAVVEKLEDGEFMGTTGNYLKIVSETVPGFEIREKHLVKLVVTGQAKDRLAGELIII</sequence>
<dbReference type="SMART" id="SM00729">
    <property type="entry name" value="Elp3"/>
    <property type="match status" value="1"/>
</dbReference>
<dbReference type="Gene3D" id="3.40.50.12160">
    <property type="entry name" value="Methylthiotransferase, N-terminal domain"/>
    <property type="match status" value="1"/>
</dbReference>
<keyword evidence="6" id="KW-0408">Iron</keyword>
<dbReference type="NCBIfam" id="TIGR01579">
    <property type="entry name" value="MiaB-like-C"/>
    <property type="match status" value="1"/>
</dbReference>
<evidence type="ECO:0000259" key="9">
    <source>
        <dbReference type="PROSITE" id="PS51918"/>
    </source>
</evidence>
<evidence type="ECO:0000256" key="4">
    <source>
        <dbReference type="ARBA" id="ARBA00022691"/>
    </source>
</evidence>
<evidence type="ECO:0000256" key="6">
    <source>
        <dbReference type="ARBA" id="ARBA00023004"/>
    </source>
</evidence>
<evidence type="ECO:0000256" key="2">
    <source>
        <dbReference type="ARBA" id="ARBA00022485"/>
    </source>
</evidence>
<evidence type="ECO:0000313" key="10">
    <source>
        <dbReference type="EMBL" id="KWT75008.1"/>
    </source>
</evidence>
<dbReference type="PROSITE" id="PS51449">
    <property type="entry name" value="MTTASE_N"/>
    <property type="match status" value="1"/>
</dbReference>
<dbReference type="InterPro" id="IPR023404">
    <property type="entry name" value="rSAM_horseshoe"/>
</dbReference>
<dbReference type="CDD" id="cd01335">
    <property type="entry name" value="Radical_SAM"/>
    <property type="match status" value="1"/>
</dbReference>
<dbReference type="InterPro" id="IPR038135">
    <property type="entry name" value="Methylthiotransferase_N_sf"/>
</dbReference>
<dbReference type="InterPro" id="IPR007197">
    <property type="entry name" value="rSAM"/>
</dbReference>
<dbReference type="PROSITE" id="PS51918">
    <property type="entry name" value="RADICAL_SAM"/>
    <property type="match status" value="1"/>
</dbReference>
<gene>
    <name evidence="10" type="ORF">ASN18_3293</name>
</gene>
<dbReference type="SFLD" id="SFLDS00029">
    <property type="entry name" value="Radical_SAM"/>
    <property type="match status" value="1"/>
</dbReference>
<evidence type="ECO:0000256" key="5">
    <source>
        <dbReference type="ARBA" id="ARBA00022723"/>
    </source>
</evidence>
<dbReference type="Gene3D" id="3.80.30.20">
    <property type="entry name" value="tm_1862 like domain"/>
    <property type="match status" value="1"/>
</dbReference>
<keyword evidence="7" id="KW-0411">Iron-sulfur</keyword>
<accession>A0ABR5SB65</accession>
<protein>
    <submittedName>
        <fullName evidence="10">tRNA methyltransferase</fullName>
        <ecNumber evidence="10">2.-.-.-</ecNumber>
    </submittedName>
</protein>
<dbReference type="NCBIfam" id="TIGR00089">
    <property type="entry name" value="MiaB/RimO family radical SAM methylthiotransferase"/>
    <property type="match status" value="1"/>
</dbReference>
<reference evidence="10 11" key="1">
    <citation type="submission" date="2015-11" db="EMBL/GenBank/DDBJ databases">
        <authorList>
            <person name="Lin W."/>
        </authorList>
    </citation>
    <scope>NUCLEOTIDE SEQUENCE [LARGE SCALE GENOMIC DNA]</scope>
    <source>
        <strain evidence="10 11">HCH-1</strain>
    </source>
</reference>
<feature type="domain" description="Radical SAM core" evidence="9">
    <location>
        <begin position="119"/>
        <end position="348"/>
    </location>
</feature>
<organism evidence="10 11">
    <name type="scientific">Candidatus Magnetominusculus xianensis</name>
    <dbReference type="NCBI Taxonomy" id="1748249"/>
    <lineage>
        <taxon>Bacteria</taxon>
        <taxon>Pseudomonadati</taxon>
        <taxon>Nitrospirota</taxon>
        <taxon>Nitrospiria</taxon>
        <taxon>Nitrospirales</taxon>
        <taxon>Nitrospiraceae</taxon>
        <taxon>Candidatus Magnetominusculus</taxon>
    </lineage>
</organism>
<proteinExistence type="predicted"/>
<keyword evidence="10" id="KW-0489">Methyltransferase</keyword>
<dbReference type="InterPro" id="IPR013848">
    <property type="entry name" value="Methylthiotransferase_N"/>
</dbReference>
<keyword evidence="3 10" id="KW-0808">Transferase</keyword>
<dbReference type="Pfam" id="PF00919">
    <property type="entry name" value="UPF0004"/>
    <property type="match status" value="1"/>
</dbReference>
<evidence type="ECO:0000313" key="11">
    <source>
        <dbReference type="Proteomes" id="UP000060487"/>
    </source>
</evidence>
<dbReference type="Pfam" id="PF04055">
    <property type="entry name" value="Radical_SAM"/>
    <property type="match status" value="1"/>
</dbReference>